<dbReference type="AlphaFoldDB" id="A0A916WJP9"/>
<protein>
    <recommendedName>
        <fullName evidence="2 5">Beta-lactamase</fullName>
        <ecNumber evidence="2 5">3.5.2.6</ecNumber>
    </recommendedName>
</protein>
<dbReference type="PROSITE" id="PS51257">
    <property type="entry name" value="PROKAR_LIPOPROTEIN"/>
    <property type="match status" value="1"/>
</dbReference>
<evidence type="ECO:0000256" key="1">
    <source>
        <dbReference type="ARBA" id="ARBA00009009"/>
    </source>
</evidence>
<evidence type="ECO:0000313" key="9">
    <source>
        <dbReference type="EMBL" id="GGB04404.1"/>
    </source>
</evidence>
<dbReference type="Gene3D" id="3.40.710.10">
    <property type="entry name" value="DD-peptidase/beta-lactamase superfamily"/>
    <property type="match status" value="1"/>
</dbReference>
<gene>
    <name evidence="9" type="primary">bla</name>
    <name evidence="9" type="ORF">GCM10010979_18860</name>
</gene>
<keyword evidence="7" id="KW-0732">Signal</keyword>
<feature type="region of interest" description="Disordered" evidence="6">
    <location>
        <begin position="27"/>
        <end position="47"/>
    </location>
</feature>
<dbReference type="GO" id="GO:0008800">
    <property type="term" value="F:beta-lactamase activity"/>
    <property type="evidence" value="ECO:0007669"/>
    <property type="project" value="UniProtKB-UniRule"/>
</dbReference>
<organism evidence="9 10">
    <name type="scientific">Conyzicola nivalis</name>
    <dbReference type="NCBI Taxonomy" id="1477021"/>
    <lineage>
        <taxon>Bacteria</taxon>
        <taxon>Bacillati</taxon>
        <taxon>Actinomycetota</taxon>
        <taxon>Actinomycetes</taxon>
        <taxon>Micrococcales</taxon>
        <taxon>Microbacteriaceae</taxon>
        <taxon>Conyzicola</taxon>
    </lineage>
</organism>
<evidence type="ECO:0000259" key="8">
    <source>
        <dbReference type="Pfam" id="PF13354"/>
    </source>
</evidence>
<dbReference type="EC" id="3.5.2.6" evidence="2 5"/>
<proteinExistence type="inferred from homology"/>
<evidence type="ECO:0000256" key="3">
    <source>
        <dbReference type="ARBA" id="ARBA00022801"/>
    </source>
</evidence>
<dbReference type="Pfam" id="PF13354">
    <property type="entry name" value="Beta-lactamase2"/>
    <property type="match status" value="1"/>
</dbReference>
<dbReference type="PANTHER" id="PTHR35333">
    <property type="entry name" value="BETA-LACTAMASE"/>
    <property type="match status" value="1"/>
</dbReference>
<dbReference type="GO" id="GO:0046677">
    <property type="term" value="P:response to antibiotic"/>
    <property type="evidence" value="ECO:0007669"/>
    <property type="project" value="UniProtKB-UniRule"/>
</dbReference>
<dbReference type="EMBL" id="BMGB01000001">
    <property type="protein sequence ID" value="GGB04404.1"/>
    <property type="molecule type" value="Genomic_DNA"/>
</dbReference>
<dbReference type="PANTHER" id="PTHR35333:SF3">
    <property type="entry name" value="BETA-LACTAMASE-TYPE TRANSPEPTIDASE FOLD CONTAINING PROTEIN"/>
    <property type="match status" value="1"/>
</dbReference>
<name>A0A916WJP9_9MICO</name>
<evidence type="ECO:0000256" key="5">
    <source>
        <dbReference type="RuleBase" id="RU361140"/>
    </source>
</evidence>
<keyword evidence="10" id="KW-1185">Reference proteome</keyword>
<comment type="similarity">
    <text evidence="1 5">Belongs to the class-A beta-lactamase family.</text>
</comment>
<dbReference type="Proteomes" id="UP000606922">
    <property type="component" value="Unassembled WGS sequence"/>
</dbReference>
<evidence type="ECO:0000256" key="7">
    <source>
        <dbReference type="SAM" id="SignalP"/>
    </source>
</evidence>
<evidence type="ECO:0000256" key="6">
    <source>
        <dbReference type="SAM" id="MobiDB-lite"/>
    </source>
</evidence>
<reference evidence="9" key="1">
    <citation type="journal article" date="2014" name="Int. J. Syst. Evol. Microbiol.">
        <title>Complete genome sequence of Corynebacterium casei LMG S-19264T (=DSM 44701T), isolated from a smear-ripened cheese.</title>
        <authorList>
            <consortium name="US DOE Joint Genome Institute (JGI-PGF)"/>
            <person name="Walter F."/>
            <person name="Albersmeier A."/>
            <person name="Kalinowski J."/>
            <person name="Ruckert C."/>
        </authorList>
    </citation>
    <scope>NUCLEOTIDE SEQUENCE</scope>
    <source>
        <strain evidence="9">CGMCC 1.12813</strain>
    </source>
</reference>
<feature type="domain" description="Beta-lactamase class A catalytic" evidence="8">
    <location>
        <begin position="66"/>
        <end position="280"/>
    </location>
</feature>
<dbReference type="RefSeq" id="WP_188510371.1">
    <property type="nucleotide sequence ID" value="NZ_BMGB01000001.1"/>
</dbReference>
<comment type="catalytic activity">
    <reaction evidence="5">
        <text>a beta-lactam + H2O = a substituted beta-amino acid</text>
        <dbReference type="Rhea" id="RHEA:20401"/>
        <dbReference type="ChEBI" id="CHEBI:15377"/>
        <dbReference type="ChEBI" id="CHEBI:35627"/>
        <dbReference type="ChEBI" id="CHEBI:140347"/>
        <dbReference type="EC" id="3.5.2.6"/>
    </reaction>
</comment>
<feature type="signal peptide" evidence="7">
    <location>
        <begin position="1"/>
        <end position="26"/>
    </location>
</feature>
<dbReference type="GO" id="GO:0030655">
    <property type="term" value="P:beta-lactam antibiotic catabolic process"/>
    <property type="evidence" value="ECO:0007669"/>
    <property type="project" value="InterPro"/>
</dbReference>
<keyword evidence="4 5" id="KW-0046">Antibiotic resistance</keyword>
<dbReference type="PRINTS" id="PR00118">
    <property type="entry name" value="BLACTAMASEA"/>
</dbReference>
<dbReference type="InterPro" id="IPR023650">
    <property type="entry name" value="Beta-lactam_class-A_AS"/>
</dbReference>
<dbReference type="PROSITE" id="PS00146">
    <property type="entry name" value="BETA_LACTAMASE_A"/>
    <property type="match status" value="1"/>
</dbReference>
<evidence type="ECO:0000313" key="10">
    <source>
        <dbReference type="Proteomes" id="UP000606922"/>
    </source>
</evidence>
<sequence length="307" mass="31403">MTRAGRAPLVAVAVAVAVLVAGCSNPDDTATPSTAPTESTPAPTPTVAPYDADFAALEQSFGARLGVYAVDTGTGREIAYRADERFAYASTFKALAAAAVLQQNDLADLDRVVSFAATDLITYSPVTEKNVETGMTLGAIAEAAVRYSDNTAGNLLLDELGGPAGLAAALSAIGDDVTQPVRWEAGLNDAVPGDPRDTTSPRAFATDLREFALGDALSDEKQAVLVDWMTGNATGSALIRAGVPADWVVADKSGSGGYGARNNIAIVWPPDSAPIVVAIFSTRDSPDATRDDALIAQAATAVVGAFG</sequence>
<feature type="chain" id="PRO_5037113513" description="Beta-lactamase" evidence="7">
    <location>
        <begin position="27"/>
        <end position="307"/>
    </location>
</feature>
<comment type="caution">
    <text evidence="9">The sequence shown here is derived from an EMBL/GenBank/DDBJ whole genome shotgun (WGS) entry which is preliminary data.</text>
</comment>
<dbReference type="NCBIfam" id="NF033103">
    <property type="entry name" value="bla_class_A"/>
    <property type="match status" value="1"/>
</dbReference>
<evidence type="ECO:0000256" key="4">
    <source>
        <dbReference type="ARBA" id="ARBA00023251"/>
    </source>
</evidence>
<dbReference type="InterPro" id="IPR012338">
    <property type="entry name" value="Beta-lactam/transpept-like"/>
</dbReference>
<reference evidence="9" key="2">
    <citation type="submission" date="2020-09" db="EMBL/GenBank/DDBJ databases">
        <authorList>
            <person name="Sun Q."/>
            <person name="Zhou Y."/>
        </authorList>
    </citation>
    <scope>NUCLEOTIDE SEQUENCE</scope>
    <source>
        <strain evidence="9">CGMCC 1.12813</strain>
    </source>
</reference>
<dbReference type="InterPro" id="IPR045155">
    <property type="entry name" value="Beta-lactam_cat"/>
</dbReference>
<keyword evidence="3 5" id="KW-0378">Hydrolase</keyword>
<accession>A0A916WJP9</accession>
<dbReference type="SUPFAM" id="SSF56601">
    <property type="entry name" value="beta-lactamase/transpeptidase-like"/>
    <property type="match status" value="1"/>
</dbReference>
<evidence type="ECO:0000256" key="2">
    <source>
        <dbReference type="ARBA" id="ARBA00012865"/>
    </source>
</evidence>
<dbReference type="InterPro" id="IPR000871">
    <property type="entry name" value="Beta-lactam_class-A"/>
</dbReference>